<dbReference type="Pfam" id="PF04472">
    <property type="entry name" value="SepF"/>
    <property type="match status" value="1"/>
</dbReference>
<proteinExistence type="inferred from homology"/>
<dbReference type="Proteomes" id="UP000051679">
    <property type="component" value="Unassembled WGS sequence"/>
</dbReference>
<dbReference type="PATRIC" id="fig|1291052.5.peg.2158"/>
<comment type="subunit">
    <text evidence="5">Homodimer. Interacts with FtsZ.</text>
</comment>
<evidence type="ECO:0000256" key="1">
    <source>
        <dbReference type="ARBA" id="ARBA00022618"/>
    </source>
</evidence>
<dbReference type="InterPro" id="IPR038594">
    <property type="entry name" value="SepF-like_sf"/>
</dbReference>
<name>A0A0R1ZZM0_9LACO</name>
<gene>
    <name evidence="5" type="primary">sepF</name>
    <name evidence="7" type="ORF">FC18_GL002097</name>
</gene>
<evidence type="ECO:0000313" key="8">
    <source>
        <dbReference type="Proteomes" id="UP000051679"/>
    </source>
</evidence>
<keyword evidence="1 5" id="KW-0132">Cell division</keyword>
<dbReference type="GO" id="GO:0043093">
    <property type="term" value="P:FtsZ-dependent cytokinesis"/>
    <property type="evidence" value="ECO:0007669"/>
    <property type="project" value="UniProtKB-UniRule"/>
</dbReference>
<dbReference type="Gene3D" id="3.30.110.150">
    <property type="entry name" value="SepF-like protein"/>
    <property type="match status" value="1"/>
</dbReference>
<dbReference type="RefSeq" id="WP_054676371.1">
    <property type="nucleotide sequence ID" value="NZ_AYYO01000003.1"/>
</dbReference>
<evidence type="ECO:0000256" key="5">
    <source>
        <dbReference type="HAMAP-Rule" id="MF_01197"/>
    </source>
</evidence>
<dbReference type="PANTHER" id="PTHR35798:SF1">
    <property type="entry name" value="CELL DIVISION PROTEIN SEPF"/>
    <property type="match status" value="1"/>
</dbReference>
<reference evidence="7 8" key="1">
    <citation type="journal article" date="2015" name="Genome Announc.">
        <title>Expanding the biotechnology potential of lactobacilli through comparative genomics of 213 strains and associated genera.</title>
        <authorList>
            <person name="Sun Z."/>
            <person name="Harris H.M."/>
            <person name="McCann A."/>
            <person name="Guo C."/>
            <person name="Argimon S."/>
            <person name="Zhang W."/>
            <person name="Yang X."/>
            <person name="Jeffery I.B."/>
            <person name="Cooney J.C."/>
            <person name="Kagawa T.F."/>
            <person name="Liu W."/>
            <person name="Song Y."/>
            <person name="Salvetti E."/>
            <person name="Wrobel A."/>
            <person name="Rasinkangas P."/>
            <person name="Parkhill J."/>
            <person name="Rea M.C."/>
            <person name="O'Sullivan O."/>
            <person name="Ritari J."/>
            <person name="Douillard F.P."/>
            <person name="Paul Ross R."/>
            <person name="Yang R."/>
            <person name="Briner A.E."/>
            <person name="Felis G.E."/>
            <person name="de Vos W.M."/>
            <person name="Barrangou R."/>
            <person name="Klaenhammer T.R."/>
            <person name="Caufield P.W."/>
            <person name="Cui Y."/>
            <person name="Zhang H."/>
            <person name="O'Toole P.W."/>
        </authorList>
    </citation>
    <scope>NUCLEOTIDE SEQUENCE [LARGE SCALE GENOMIC DNA]</scope>
    <source>
        <strain evidence="7 8">DSM 20505</strain>
    </source>
</reference>
<dbReference type="AlphaFoldDB" id="A0A0R1ZZM0"/>
<evidence type="ECO:0000256" key="3">
    <source>
        <dbReference type="ARBA" id="ARBA00023306"/>
    </source>
</evidence>
<dbReference type="EMBL" id="AYYO01000003">
    <property type="protein sequence ID" value="KRM56611.1"/>
    <property type="molecule type" value="Genomic_DNA"/>
</dbReference>
<comment type="similarity">
    <text evidence="5">Belongs to the SepF family.</text>
</comment>
<organism evidence="7 8">
    <name type="scientific">Lacticaseibacillus sharpeae JCM 1186 = DSM 20505</name>
    <dbReference type="NCBI Taxonomy" id="1291052"/>
    <lineage>
        <taxon>Bacteria</taxon>
        <taxon>Bacillati</taxon>
        <taxon>Bacillota</taxon>
        <taxon>Bacilli</taxon>
        <taxon>Lactobacillales</taxon>
        <taxon>Lactobacillaceae</taxon>
        <taxon>Lacticaseibacillus</taxon>
    </lineage>
</organism>
<dbReference type="HAMAP" id="MF_01197">
    <property type="entry name" value="SepF"/>
    <property type="match status" value="1"/>
</dbReference>
<keyword evidence="8" id="KW-1185">Reference proteome</keyword>
<evidence type="ECO:0000256" key="2">
    <source>
        <dbReference type="ARBA" id="ARBA00023210"/>
    </source>
</evidence>
<feature type="compositionally biased region" description="Polar residues" evidence="6">
    <location>
        <begin position="42"/>
        <end position="56"/>
    </location>
</feature>
<keyword evidence="5" id="KW-0963">Cytoplasm</keyword>
<dbReference type="STRING" id="1291052.FC18_GL002097"/>
<comment type="subcellular location">
    <subcellularLocation>
        <location evidence="5">Cytoplasm</location>
    </subcellularLocation>
    <text evidence="5">Localizes to the division site, in a FtsZ-dependent manner.</text>
</comment>
<dbReference type="PANTHER" id="PTHR35798">
    <property type="entry name" value="CELL DIVISION PROTEIN SEPF"/>
    <property type="match status" value="1"/>
</dbReference>
<feature type="compositionally biased region" description="Acidic residues" evidence="6">
    <location>
        <begin position="15"/>
        <end position="32"/>
    </location>
</feature>
<evidence type="ECO:0000313" key="7">
    <source>
        <dbReference type="EMBL" id="KRM56611.1"/>
    </source>
</evidence>
<keyword evidence="3 5" id="KW-0131">Cell cycle</keyword>
<protein>
    <recommendedName>
        <fullName evidence="5">Cell division protein SepF</fullName>
    </recommendedName>
</protein>
<evidence type="ECO:0000256" key="6">
    <source>
        <dbReference type="SAM" id="MobiDB-lite"/>
    </source>
</evidence>
<accession>A0A0R1ZZM0</accession>
<keyword evidence="2 5" id="KW-0717">Septation</keyword>
<evidence type="ECO:0000256" key="4">
    <source>
        <dbReference type="ARBA" id="ARBA00044936"/>
    </source>
</evidence>
<sequence length="151" mass="16655">MSKIGNAFGKFFDMNDTEDDYEDEPAAPETEAEAPAPAQDRVTPNRNNVVSMSQPANKGAKIELYEPRIYSDAKEIGRNLLSNTAVLVNFTHLESEDAKRIVDFMTGVVFAVNGEIKRVGDRIFLVTPANFEVSGTLASKLQDDLNIDDLN</sequence>
<dbReference type="InterPro" id="IPR007561">
    <property type="entry name" value="Cell_div_SepF/SepF-rel"/>
</dbReference>
<dbReference type="OrthoDB" id="9815206at2"/>
<comment type="caution">
    <text evidence="7">The sequence shown here is derived from an EMBL/GenBank/DDBJ whole genome shotgun (WGS) entry which is preliminary data.</text>
</comment>
<dbReference type="GO" id="GO:0000917">
    <property type="term" value="P:division septum assembly"/>
    <property type="evidence" value="ECO:0007669"/>
    <property type="project" value="UniProtKB-KW"/>
</dbReference>
<dbReference type="InterPro" id="IPR023052">
    <property type="entry name" value="Cell_div_SepF"/>
</dbReference>
<dbReference type="GO" id="GO:0005737">
    <property type="term" value="C:cytoplasm"/>
    <property type="evidence" value="ECO:0007669"/>
    <property type="project" value="UniProtKB-SubCell"/>
</dbReference>
<feature type="region of interest" description="Disordered" evidence="6">
    <location>
        <begin position="1"/>
        <end position="57"/>
    </location>
</feature>
<comment type="function">
    <text evidence="4 5">Cell division protein that is part of the divisome complex and is recruited early to the Z-ring. Probably stimulates Z-ring formation, perhaps through the cross-linking of FtsZ protofilaments. Its function overlaps with FtsA.</text>
</comment>